<evidence type="ECO:0000256" key="3">
    <source>
        <dbReference type="ARBA" id="ARBA00022763"/>
    </source>
</evidence>
<comment type="similarity">
    <text evidence="1 8">Belongs to the SOS response-associated peptidase family.</text>
</comment>
<evidence type="ECO:0000256" key="4">
    <source>
        <dbReference type="ARBA" id="ARBA00022801"/>
    </source>
</evidence>
<reference evidence="9 10" key="1">
    <citation type="submission" date="2020-02" db="EMBL/GenBank/DDBJ databases">
        <title>Complete genome of Muricauda sp. 501str8.</title>
        <authorList>
            <person name="Dong B."/>
            <person name="Zhu S."/>
            <person name="Yang J."/>
            <person name="Chen J."/>
        </authorList>
    </citation>
    <scope>NUCLEOTIDE SEQUENCE [LARGE SCALE GENOMIC DNA]</scope>
    <source>
        <strain evidence="9 10">501str8</strain>
    </source>
</reference>
<gene>
    <name evidence="9" type="ORF">GVT53_19440</name>
</gene>
<dbReference type="GO" id="GO:0106300">
    <property type="term" value="P:protein-DNA covalent cross-linking repair"/>
    <property type="evidence" value="ECO:0007669"/>
    <property type="project" value="InterPro"/>
</dbReference>
<dbReference type="KEGG" id="mut:GVT53_19440"/>
<organism evidence="9 10">
    <name type="scientific">Flagellimonas oceani</name>
    <dbReference type="NCBI Taxonomy" id="2698672"/>
    <lineage>
        <taxon>Bacteria</taxon>
        <taxon>Pseudomonadati</taxon>
        <taxon>Bacteroidota</taxon>
        <taxon>Flavobacteriia</taxon>
        <taxon>Flavobacteriales</taxon>
        <taxon>Flavobacteriaceae</taxon>
        <taxon>Flagellimonas</taxon>
    </lineage>
</organism>
<dbReference type="AlphaFoldDB" id="A0A6G7J8J5"/>
<evidence type="ECO:0000256" key="6">
    <source>
        <dbReference type="ARBA" id="ARBA00023125"/>
    </source>
</evidence>
<dbReference type="EC" id="3.4.-.-" evidence="8"/>
<evidence type="ECO:0000256" key="8">
    <source>
        <dbReference type="RuleBase" id="RU364100"/>
    </source>
</evidence>
<sequence>MCYDVNAQLETQLKRAMRDADEHAIREIREKMARETDLPLFHVTGFQHPKMIIYTNGNPNAPVVSQWGLVPFWAKDKKDIWNKTLNARGEAIFEKNSFKTSAKNKRCLIYIDGFYEHHHHGKETVPYYISRKDLQPIALAGLWNEWTDPETGEIRNTFSIVTTEGNPMMAEIHNNPKMAGPRMPVILPDGLEDEWLKPYRDELDQKQLEELLRPYPESELAAHTVGKLRGKDAVGNVPEAMVPVVYDDVKTTY</sequence>
<evidence type="ECO:0000256" key="2">
    <source>
        <dbReference type="ARBA" id="ARBA00022670"/>
    </source>
</evidence>
<evidence type="ECO:0000313" key="9">
    <source>
        <dbReference type="EMBL" id="QII46762.1"/>
    </source>
</evidence>
<dbReference type="SUPFAM" id="SSF143081">
    <property type="entry name" value="BB1717-like"/>
    <property type="match status" value="1"/>
</dbReference>
<proteinExistence type="inferred from homology"/>
<protein>
    <recommendedName>
        <fullName evidence="8">Abasic site processing protein</fullName>
        <ecNumber evidence="8">3.4.-.-</ecNumber>
    </recommendedName>
</protein>
<evidence type="ECO:0000256" key="1">
    <source>
        <dbReference type="ARBA" id="ARBA00008136"/>
    </source>
</evidence>
<dbReference type="Gene3D" id="3.90.1680.10">
    <property type="entry name" value="SOS response associated peptidase-like"/>
    <property type="match status" value="1"/>
</dbReference>
<dbReference type="PANTHER" id="PTHR13604">
    <property type="entry name" value="DC12-RELATED"/>
    <property type="match status" value="1"/>
</dbReference>
<accession>A0A6G7J8J5</accession>
<keyword evidence="7" id="KW-0456">Lyase</keyword>
<evidence type="ECO:0000313" key="10">
    <source>
        <dbReference type="Proteomes" id="UP000502928"/>
    </source>
</evidence>
<dbReference type="RefSeq" id="WP_166250132.1">
    <property type="nucleotide sequence ID" value="NZ_CP049616.1"/>
</dbReference>
<evidence type="ECO:0000256" key="7">
    <source>
        <dbReference type="ARBA" id="ARBA00023239"/>
    </source>
</evidence>
<keyword evidence="10" id="KW-1185">Reference proteome</keyword>
<dbReference type="GO" id="GO:0003697">
    <property type="term" value="F:single-stranded DNA binding"/>
    <property type="evidence" value="ECO:0007669"/>
    <property type="project" value="InterPro"/>
</dbReference>
<keyword evidence="4 8" id="KW-0378">Hydrolase</keyword>
<evidence type="ECO:0000256" key="5">
    <source>
        <dbReference type="ARBA" id="ARBA00023124"/>
    </source>
</evidence>
<dbReference type="GO" id="GO:0006508">
    <property type="term" value="P:proteolysis"/>
    <property type="evidence" value="ECO:0007669"/>
    <property type="project" value="UniProtKB-KW"/>
</dbReference>
<dbReference type="GO" id="GO:0008233">
    <property type="term" value="F:peptidase activity"/>
    <property type="evidence" value="ECO:0007669"/>
    <property type="project" value="UniProtKB-KW"/>
</dbReference>
<keyword evidence="6" id="KW-0238">DNA-binding</keyword>
<dbReference type="GO" id="GO:0016829">
    <property type="term" value="F:lyase activity"/>
    <property type="evidence" value="ECO:0007669"/>
    <property type="project" value="UniProtKB-KW"/>
</dbReference>
<dbReference type="EMBL" id="CP049616">
    <property type="protein sequence ID" value="QII46762.1"/>
    <property type="molecule type" value="Genomic_DNA"/>
</dbReference>
<keyword evidence="5" id="KW-0190">Covalent protein-DNA linkage</keyword>
<name>A0A6G7J8J5_9FLAO</name>
<dbReference type="Pfam" id="PF02586">
    <property type="entry name" value="SRAP"/>
    <property type="match status" value="1"/>
</dbReference>
<dbReference type="InterPro" id="IPR036590">
    <property type="entry name" value="SRAP-like"/>
</dbReference>
<keyword evidence="2 8" id="KW-0645">Protease</keyword>
<dbReference type="PANTHER" id="PTHR13604:SF0">
    <property type="entry name" value="ABASIC SITE PROCESSING PROTEIN HMCES"/>
    <property type="match status" value="1"/>
</dbReference>
<dbReference type="InterPro" id="IPR003738">
    <property type="entry name" value="SRAP"/>
</dbReference>
<dbReference type="Proteomes" id="UP000502928">
    <property type="component" value="Chromosome"/>
</dbReference>
<keyword evidence="3" id="KW-0227">DNA damage</keyword>